<evidence type="ECO:0000256" key="2">
    <source>
        <dbReference type="ARBA" id="ARBA00010596"/>
    </source>
</evidence>
<feature type="domain" description="Yip1" evidence="8">
    <location>
        <begin position="53"/>
        <end position="224"/>
    </location>
</feature>
<feature type="transmembrane region" description="Helical" evidence="6">
    <location>
        <begin position="114"/>
        <end position="137"/>
    </location>
</feature>
<feature type="region of interest" description="Disordered" evidence="7">
    <location>
        <begin position="1"/>
        <end position="24"/>
    </location>
</feature>
<feature type="transmembrane region" description="Helical" evidence="6">
    <location>
        <begin position="176"/>
        <end position="198"/>
    </location>
</feature>
<evidence type="ECO:0000256" key="3">
    <source>
        <dbReference type="ARBA" id="ARBA00022692"/>
    </source>
</evidence>
<evidence type="ECO:0000256" key="4">
    <source>
        <dbReference type="ARBA" id="ARBA00022989"/>
    </source>
</evidence>
<dbReference type="PANTHER" id="PTHR12822">
    <property type="entry name" value="PROTEIN YIPF"/>
    <property type="match status" value="1"/>
</dbReference>
<evidence type="ECO:0000256" key="1">
    <source>
        <dbReference type="ARBA" id="ARBA00004141"/>
    </source>
</evidence>
<evidence type="ECO:0000256" key="6">
    <source>
        <dbReference type="RuleBase" id="RU361264"/>
    </source>
</evidence>
<dbReference type="InterPro" id="IPR006977">
    <property type="entry name" value="Yip1_dom"/>
</dbReference>
<dbReference type="PANTHER" id="PTHR12822:SF2">
    <property type="entry name" value="PROTEIN YIPF"/>
    <property type="match status" value="1"/>
</dbReference>
<evidence type="ECO:0000313" key="9">
    <source>
        <dbReference type="EMBL" id="SVE94472.1"/>
    </source>
</evidence>
<evidence type="ECO:0000256" key="5">
    <source>
        <dbReference type="ARBA" id="ARBA00023136"/>
    </source>
</evidence>
<dbReference type="GO" id="GO:0016192">
    <property type="term" value="P:vesicle-mediated transport"/>
    <property type="evidence" value="ECO:0007669"/>
    <property type="project" value="InterPro"/>
</dbReference>
<comment type="subcellular location">
    <subcellularLocation>
        <location evidence="6">Golgi apparatus membrane</location>
        <topology evidence="6">Multi-pass membrane protein</topology>
    </subcellularLocation>
    <subcellularLocation>
        <location evidence="1">Membrane</location>
        <topology evidence="1">Multi-pass membrane protein</topology>
    </subcellularLocation>
</comment>
<dbReference type="AlphaFoldDB" id="A0A4Y7NMP0"/>
<dbReference type="GO" id="GO:0031267">
    <property type="term" value="F:small GTPase binding"/>
    <property type="evidence" value="ECO:0007669"/>
    <property type="project" value="InterPro"/>
</dbReference>
<keyword evidence="3 6" id="KW-0812">Transmembrane</keyword>
<feature type="transmembrane region" description="Helical" evidence="6">
    <location>
        <begin position="149"/>
        <end position="170"/>
    </location>
</feature>
<feature type="transmembrane region" description="Helical" evidence="6">
    <location>
        <begin position="210"/>
        <end position="232"/>
    </location>
</feature>
<name>A0A4Y7NMP0_9CRUS</name>
<dbReference type="GO" id="GO:0000139">
    <property type="term" value="C:Golgi membrane"/>
    <property type="evidence" value="ECO:0007669"/>
    <property type="project" value="UniProtKB-SubCell"/>
</dbReference>
<reference evidence="9" key="1">
    <citation type="submission" date="2018-08" db="EMBL/GenBank/DDBJ databases">
        <authorList>
            <person name="Cornetti L."/>
        </authorList>
    </citation>
    <scope>NUCLEOTIDE SEQUENCE</scope>
    <source>
        <strain evidence="9">OM-SAIQ-clone2</strain>
    </source>
</reference>
<evidence type="ECO:0000256" key="7">
    <source>
        <dbReference type="SAM" id="MobiDB-lite"/>
    </source>
</evidence>
<feature type="transmembrane region" description="Helical" evidence="6">
    <location>
        <begin position="73"/>
        <end position="94"/>
    </location>
</feature>
<evidence type="ECO:0000259" key="8">
    <source>
        <dbReference type="Pfam" id="PF04893"/>
    </source>
</evidence>
<keyword evidence="5 6" id="KW-0472">Membrane</keyword>
<gene>
    <name evidence="9" type="primary">EOG090X0CJ3</name>
</gene>
<protein>
    <recommendedName>
        <fullName evidence="6">Protein YIPF</fullName>
    </recommendedName>
</protein>
<keyword evidence="4 6" id="KW-1133">Transmembrane helix</keyword>
<dbReference type="Pfam" id="PF04893">
    <property type="entry name" value="Yip1"/>
    <property type="match status" value="1"/>
</dbReference>
<accession>A0A4Y7NMP0</accession>
<dbReference type="EMBL" id="LR024853">
    <property type="protein sequence ID" value="SVE94472.1"/>
    <property type="molecule type" value="mRNA"/>
</dbReference>
<sequence>MPKLFYNSKDSSQEDSRAAASTEEGGPSILSFSYYQRYFDVDTPQVKERLVWSFLPRPSRDTLTHYIRPTPDLYGPLWICVTLVFCIAIMGNIADYLHSGGESQHWRYDFRKVSISATTIFSYALLLPLILWVLLWWRRKEGEQTPLGFIEIVSLYGYSLAIYIPISVLWTIPYPFVQWTLVFLGAALSGSVLVFSLWPPLSASQRGMAVALLSGVLAFHFLLAAGLQLYFFRYANAVVPVTDSSGGLSHGNALAADSSLDKVTELQSLNLVQYVEGNHESTILAATTNAKTLPTVTNNIVKKTNVSALAIAPKSEKPKPISVTTNNPDVGYTTLLDASSKNVLAQTTGSVTGG</sequence>
<organism evidence="9">
    <name type="scientific">Simocephalus serrulatus</name>
    <dbReference type="NCBI Taxonomy" id="117539"/>
    <lineage>
        <taxon>Eukaryota</taxon>
        <taxon>Metazoa</taxon>
        <taxon>Ecdysozoa</taxon>
        <taxon>Arthropoda</taxon>
        <taxon>Crustacea</taxon>
        <taxon>Branchiopoda</taxon>
        <taxon>Diplostraca</taxon>
        <taxon>Cladocera</taxon>
        <taxon>Anomopoda</taxon>
        <taxon>Daphniidae</taxon>
        <taxon>Simocephalus</taxon>
    </lineage>
</organism>
<proteinExistence type="evidence at transcript level"/>
<dbReference type="InterPro" id="IPR039765">
    <property type="entry name" value="Yip5/YIPF1/YIPF2"/>
</dbReference>
<comment type="similarity">
    <text evidence="2 6">Belongs to the YIP1 family.</text>
</comment>